<comment type="caution">
    <text evidence="2">The sequence shown here is derived from an EMBL/GenBank/DDBJ whole genome shotgun (WGS) entry which is preliminary data.</text>
</comment>
<dbReference type="AlphaFoldDB" id="A0ABD1RPS0"/>
<dbReference type="SUPFAM" id="SSF50965">
    <property type="entry name" value="Galactose oxidase, central domain"/>
    <property type="match status" value="1"/>
</dbReference>
<dbReference type="InterPro" id="IPR013187">
    <property type="entry name" value="F-box-assoc_dom_typ3"/>
</dbReference>
<feature type="domain" description="F-box" evidence="1">
    <location>
        <begin position="12"/>
        <end position="52"/>
    </location>
</feature>
<dbReference type="SUPFAM" id="SSF81383">
    <property type="entry name" value="F-box domain"/>
    <property type="match status" value="1"/>
</dbReference>
<gene>
    <name evidence="2" type="ORF">Adt_26023</name>
</gene>
<evidence type="ECO:0000259" key="1">
    <source>
        <dbReference type="SMART" id="SM00256"/>
    </source>
</evidence>
<sequence>MAQITKKTDKHFPEDILFEVVSRLPPKSVGHFTTVSKSWYAFIRSPAFVATHLNRSIARNIDDDIDSSPFLLYVTPTLREHITCTLLCDNTVSFDEVYDLELPMDFESKTCRPIGSCNGLVCLTDRNYAFYGRVIYVWNPLLRKFKCIIGYDKEQSHVEVYSLNTGYWRKIDDPKLPGICSTEQPIFVDGTLNWMAGYSAETDIMSDFILSFDTRSELFRQIMFPDFQEYQYLQTQELPYLVVYKGWLAFFVAPDCGDEGSDVWSIWVMKKFGVVESWVKEYNEETQQKVLWPIGFYQEQ</sequence>
<evidence type="ECO:0000313" key="3">
    <source>
        <dbReference type="Proteomes" id="UP001604336"/>
    </source>
</evidence>
<dbReference type="Pfam" id="PF08268">
    <property type="entry name" value="FBA_3"/>
    <property type="match status" value="1"/>
</dbReference>
<evidence type="ECO:0000313" key="2">
    <source>
        <dbReference type="EMBL" id="KAL2490395.1"/>
    </source>
</evidence>
<protein>
    <submittedName>
        <fullName evidence="2">F-box and associated interaction domains-containing protein</fullName>
    </submittedName>
</protein>
<proteinExistence type="predicted"/>
<dbReference type="Pfam" id="PF00646">
    <property type="entry name" value="F-box"/>
    <property type="match status" value="1"/>
</dbReference>
<dbReference type="PANTHER" id="PTHR31672">
    <property type="entry name" value="BNACNNG10540D PROTEIN"/>
    <property type="match status" value="1"/>
</dbReference>
<dbReference type="InterPro" id="IPR011043">
    <property type="entry name" value="Gal_Oxase/kelch_b-propeller"/>
</dbReference>
<dbReference type="InterPro" id="IPR001810">
    <property type="entry name" value="F-box_dom"/>
</dbReference>
<reference evidence="3" key="1">
    <citation type="submission" date="2024-07" db="EMBL/GenBank/DDBJ databases">
        <title>Two chromosome-level genome assemblies of Korean endemic species Abeliophyllum distichum and Forsythia ovata (Oleaceae).</title>
        <authorList>
            <person name="Jang H."/>
        </authorList>
    </citation>
    <scope>NUCLEOTIDE SEQUENCE [LARGE SCALE GENOMIC DNA]</scope>
</reference>
<name>A0ABD1RPS0_9LAMI</name>
<dbReference type="EMBL" id="JBFOLK010000008">
    <property type="protein sequence ID" value="KAL2490395.1"/>
    <property type="molecule type" value="Genomic_DNA"/>
</dbReference>
<dbReference type="NCBIfam" id="TIGR01640">
    <property type="entry name" value="F_box_assoc_1"/>
    <property type="match status" value="1"/>
</dbReference>
<dbReference type="SMART" id="SM00256">
    <property type="entry name" value="FBOX"/>
    <property type="match status" value="1"/>
</dbReference>
<dbReference type="Proteomes" id="UP001604336">
    <property type="component" value="Unassembled WGS sequence"/>
</dbReference>
<dbReference type="PANTHER" id="PTHR31672:SF13">
    <property type="entry name" value="F-BOX PROTEIN CPR30-LIKE"/>
    <property type="match status" value="1"/>
</dbReference>
<keyword evidence="3" id="KW-1185">Reference proteome</keyword>
<dbReference type="Gene3D" id="1.20.1280.50">
    <property type="match status" value="1"/>
</dbReference>
<dbReference type="InterPro" id="IPR036047">
    <property type="entry name" value="F-box-like_dom_sf"/>
</dbReference>
<accession>A0ABD1RPS0</accession>
<dbReference type="InterPro" id="IPR050796">
    <property type="entry name" value="SCF_F-box_component"/>
</dbReference>
<dbReference type="InterPro" id="IPR017451">
    <property type="entry name" value="F-box-assoc_interact_dom"/>
</dbReference>
<organism evidence="2 3">
    <name type="scientific">Abeliophyllum distichum</name>
    <dbReference type="NCBI Taxonomy" id="126358"/>
    <lineage>
        <taxon>Eukaryota</taxon>
        <taxon>Viridiplantae</taxon>
        <taxon>Streptophyta</taxon>
        <taxon>Embryophyta</taxon>
        <taxon>Tracheophyta</taxon>
        <taxon>Spermatophyta</taxon>
        <taxon>Magnoliopsida</taxon>
        <taxon>eudicotyledons</taxon>
        <taxon>Gunneridae</taxon>
        <taxon>Pentapetalae</taxon>
        <taxon>asterids</taxon>
        <taxon>lamiids</taxon>
        <taxon>Lamiales</taxon>
        <taxon>Oleaceae</taxon>
        <taxon>Forsythieae</taxon>
        <taxon>Abeliophyllum</taxon>
    </lineage>
</organism>